<evidence type="ECO:0000313" key="1">
    <source>
        <dbReference type="EMBL" id="EAY74432.1"/>
    </source>
</evidence>
<proteinExistence type="predicted"/>
<dbReference type="Proteomes" id="UP000007015">
    <property type="component" value="Chromosome 1"/>
</dbReference>
<evidence type="ECO:0000313" key="2">
    <source>
        <dbReference type="Proteomes" id="UP000007015"/>
    </source>
</evidence>
<dbReference type="AlphaFoldDB" id="A2WR36"/>
<name>A2WR36_ORYSI</name>
<dbReference type="Gramene" id="BGIOSGA003707-TA">
    <property type="protein sequence ID" value="BGIOSGA003707-PA"/>
    <property type="gene ID" value="BGIOSGA003707"/>
</dbReference>
<sequence>MASIQAAVTQIEVAVRRRKTAATGRKHGGGGVEAQRRWQGLTALSKKGRPFQMENEIDIEDMLQLVFNSWFLA</sequence>
<gene>
    <name evidence="1" type="ORF">OsI_02323</name>
</gene>
<accession>A2WR36</accession>
<reference evidence="1 2" key="1">
    <citation type="journal article" date="2005" name="PLoS Biol.">
        <title>The genomes of Oryza sativa: a history of duplications.</title>
        <authorList>
            <person name="Yu J."/>
            <person name="Wang J."/>
            <person name="Lin W."/>
            <person name="Li S."/>
            <person name="Li H."/>
            <person name="Zhou J."/>
            <person name="Ni P."/>
            <person name="Dong W."/>
            <person name="Hu S."/>
            <person name="Zeng C."/>
            <person name="Zhang J."/>
            <person name="Zhang Y."/>
            <person name="Li R."/>
            <person name="Xu Z."/>
            <person name="Li S."/>
            <person name="Li X."/>
            <person name="Zheng H."/>
            <person name="Cong L."/>
            <person name="Lin L."/>
            <person name="Yin J."/>
            <person name="Geng J."/>
            <person name="Li G."/>
            <person name="Shi J."/>
            <person name="Liu J."/>
            <person name="Lv H."/>
            <person name="Li J."/>
            <person name="Wang J."/>
            <person name="Deng Y."/>
            <person name="Ran L."/>
            <person name="Shi X."/>
            <person name="Wang X."/>
            <person name="Wu Q."/>
            <person name="Li C."/>
            <person name="Ren X."/>
            <person name="Wang J."/>
            <person name="Wang X."/>
            <person name="Li D."/>
            <person name="Liu D."/>
            <person name="Zhang X."/>
            <person name="Ji Z."/>
            <person name="Zhao W."/>
            <person name="Sun Y."/>
            <person name="Zhang Z."/>
            <person name="Bao J."/>
            <person name="Han Y."/>
            <person name="Dong L."/>
            <person name="Ji J."/>
            <person name="Chen P."/>
            <person name="Wu S."/>
            <person name="Liu J."/>
            <person name="Xiao Y."/>
            <person name="Bu D."/>
            <person name="Tan J."/>
            <person name="Yang L."/>
            <person name="Ye C."/>
            <person name="Zhang J."/>
            <person name="Xu J."/>
            <person name="Zhou Y."/>
            <person name="Yu Y."/>
            <person name="Zhang B."/>
            <person name="Zhuang S."/>
            <person name="Wei H."/>
            <person name="Liu B."/>
            <person name="Lei M."/>
            <person name="Yu H."/>
            <person name="Li Y."/>
            <person name="Xu H."/>
            <person name="Wei S."/>
            <person name="He X."/>
            <person name="Fang L."/>
            <person name="Zhang Z."/>
            <person name="Zhang Y."/>
            <person name="Huang X."/>
            <person name="Su Z."/>
            <person name="Tong W."/>
            <person name="Li J."/>
            <person name="Tong Z."/>
            <person name="Li S."/>
            <person name="Ye J."/>
            <person name="Wang L."/>
            <person name="Fang L."/>
            <person name="Lei T."/>
            <person name="Chen C."/>
            <person name="Chen H."/>
            <person name="Xu Z."/>
            <person name="Li H."/>
            <person name="Huang H."/>
            <person name="Zhang F."/>
            <person name="Xu H."/>
            <person name="Li N."/>
            <person name="Zhao C."/>
            <person name="Li S."/>
            <person name="Dong L."/>
            <person name="Huang Y."/>
            <person name="Li L."/>
            <person name="Xi Y."/>
            <person name="Qi Q."/>
            <person name="Li W."/>
            <person name="Zhang B."/>
            <person name="Hu W."/>
            <person name="Zhang Y."/>
            <person name="Tian X."/>
            <person name="Jiao Y."/>
            <person name="Liang X."/>
            <person name="Jin J."/>
            <person name="Gao L."/>
            <person name="Zheng W."/>
            <person name="Hao B."/>
            <person name="Liu S."/>
            <person name="Wang W."/>
            <person name="Yuan L."/>
            <person name="Cao M."/>
            <person name="McDermott J."/>
            <person name="Samudrala R."/>
            <person name="Wang J."/>
            <person name="Wong G.K."/>
            <person name="Yang H."/>
        </authorList>
    </citation>
    <scope>NUCLEOTIDE SEQUENCE [LARGE SCALE GENOMIC DNA]</scope>
    <source>
        <strain evidence="2">cv. 93-11</strain>
    </source>
</reference>
<dbReference type="HOGENOM" id="CLU_2709153_0_0_1"/>
<dbReference type="EMBL" id="CM000126">
    <property type="protein sequence ID" value="EAY74432.1"/>
    <property type="molecule type" value="Genomic_DNA"/>
</dbReference>
<protein>
    <submittedName>
        <fullName evidence="1">Uncharacterized protein</fullName>
    </submittedName>
</protein>
<organism evidence="1 2">
    <name type="scientific">Oryza sativa subsp. indica</name>
    <name type="common">Rice</name>
    <dbReference type="NCBI Taxonomy" id="39946"/>
    <lineage>
        <taxon>Eukaryota</taxon>
        <taxon>Viridiplantae</taxon>
        <taxon>Streptophyta</taxon>
        <taxon>Embryophyta</taxon>
        <taxon>Tracheophyta</taxon>
        <taxon>Spermatophyta</taxon>
        <taxon>Magnoliopsida</taxon>
        <taxon>Liliopsida</taxon>
        <taxon>Poales</taxon>
        <taxon>Poaceae</taxon>
        <taxon>BOP clade</taxon>
        <taxon>Oryzoideae</taxon>
        <taxon>Oryzeae</taxon>
        <taxon>Oryzinae</taxon>
        <taxon>Oryza</taxon>
        <taxon>Oryza sativa</taxon>
    </lineage>
</organism>
<keyword evidence="2" id="KW-1185">Reference proteome</keyword>